<sequence length="346" mass="38635">MPDESIQAALKAHPVADLAWLARRKEEIVEPALPIIDPHHHLWDHPGDRYLLDEALQDFTSGHNVVATVHLQCRSMYRASSPEEFKPVGETEFINGIAAQSASGLYGPTKVCAGIVGTVDLLLGNRVEPVLESHLAAGGDRFRGVRPTIVWHESKEVLPADNVPNVLSRPEAMAAVKSISKFGLSLDLWAFFTQLDEVAQVCRDNPDLTVVVNHAGGPLGIGPYADRREDVFVEWRKKLEIVSRCENAVIKLGGLAMRYGGFAFNELPEPPSSDLLVENWKRYFDVCIELFGPQRCMFESNFPVDRGMCSYQVLWNAFKKLTRQFSETERQCLFSGTAARVYRLAD</sequence>
<dbReference type="OrthoDB" id="9787654at2"/>
<name>A0A2U3I3Y2_9BURK</name>
<proteinExistence type="inferred from homology"/>
<comment type="similarity">
    <text evidence="1">Belongs to the metallo-dependent hydrolases superfamily.</text>
</comment>
<keyword evidence="3" id="KW-0378">Hydrolase</keyword>
<dbReference type="RefSeq" id="WP_106854508.1">
    <property type="nucleotide sequence ID" value="NZ_OGTP01000005.1"/>
</dbReference>
<evidence type="ECO:0000259" key="2">
    <source>
        <dbReference type="Pfam" id="PF04909"/>
    </source>
</evidence>
<gene>
    <name evidence="3" type="ORF">NOV72_02061</name>
</gene>
<dbReference type="Pfam" id="PF04909">
    <property type="entry name" value="Amidohydro_2"/>
    <property type="match status" value="1"/>
</dbReference>
<organism evidence="3 4">
    <name type="scientific">Caballeronia novacaledonica</name>
    <dbReference type="NCBI Taxonomy" id="1544861"/>
    <lineage>
        <taxon>Bacteria</taxon>
        <taxon>Pseudomonadati</taxon>
        <taxon>Pseudomonadota</taxon>
        <taxon>Betaproteobacteria</taxon>
        <taxon>Burkholderiales</taxon>
        <taxon>Burkholderiaceae</taxon>
        <taxon>Caballeronia</taxon>
    </lineage>
</organism>
<dbReference type="EMBL" id="OGTP01000005">
    <property type="protein sequence ID" value="SPB14830.1"/>
    <property type="molecule type" value="Genomic_DNA"/>
</dbReference>
<protein>
    <submittedName>
        <fullName evidence="3">Amidohydrolase</fullName>
    </submittedName>
</protein>
<evidence type="ECO:0000313" key="4">
    <source>
        <dbReference type="Proteomes" id="UP000238169"/>
    </source>
</evidence>
<dbReference type="Gene3D" id="3.20.20.140">
    <property type="entry name" value="Metal-dependent hydrolases"/>
    <property type="match status" value="1"/>
</dbReference>
<reference evidence="4" key="1">
    <citation type="submission" date="2018-01" db="EMBL/GenBank/DDBJ databases">
        <authorList>
            <person name="Peeters C."/>
        </authorList>
    </citation>
    <scope>NUCLEOTIDE SEQUENCE [LARGE SCALE GENOMIC DNA]</scope>
</reference>
<dbReference type="PANTHER" id="PTHR43569:SF1">
    <property type="entry name" value="BLL3371 PROTEIN"/>
    <property type="match status" value="1"/>
</dbReference>
<dbReference type="SUPFAM" id="SSF51556">
    <property type="entry name" value="Metallo-dependent hydrolases"/>
    <property type="match status" value="1"/>
</dbReference>
<keyword evidence="4" id="KW-1185">Reference proteome</keyword>
<dbReference type="Proteomes" id="UP000238169">
    <property type="component" value="Unassembled WGS sequence"/>
</dbReference>
<accession>A0A2U3I3Y2</accession>
<dbReference type="GO" id="GO:0016787">
    <property type="term" value="F:hydrolase activity"/>
    <property type="evidence" value="ECO:0007669"/>
    <property type="project" value="UniProtKB-KW"/>
</dbReference>
<feature type="domain" description="Amidohydrolase-related" evidence="2">
    <location>
        <begin position="36"/>
        <end position="344"/>
    </location>
</feature>
<dbReference type="InterPro" id="IPR006680">
    <property type="entry name" value="Amidohydro-rel"/>
</dbReference>
<dbReference type="InterPro" id="IPR052350">
    <property type="entry name" value="Metallo-dep_Lactonases"/>
</dbReference>
<dbReference type="AlphaFoldDB" id="A0A2U3I3Y2"/>
<dbReference type="PANTHER" id="PTHR43569">
    <property type="entry name" value="AMIDOHYDROLASE"/>
    <property type="match status" value="1"/>
</dbReference>
<evidence type="ECO:0000256" key="1">
    <source>
        <dbReference type="ARBA" id="ARBA00038310"/>
    </source>
</evidence>
<dbReference type="InterPro" id="IPR032466">
    <property type="entry name" value="Metal_Hydrolase"/>
</dbReference>
<evidence type="ECO:0000313" key="3">
    <source>
        <dbReference type="EMBL" id="SPB14830.1"/>
    </source>
</evidence>